<name>A0A8X7MJY4_9BASI</name>
<proteinExistence type="predicted"/>
<dbReference type="Proteomes" id="UP000077684">
    <property type="component" value="Unassembled WGS sequence"/>
</dbReference>
<reference evidence="2" key="1">
    <citation type="submission" date="2016-04" db="EMBL/GenBank/DDBJ databases">
        <authorList>
            <person name="Nguyen H.D."/>
            <person name="Samba Siva P."/>
            <person name="Cullis J."/>
            <person name="Levesque C.A."/>
            <person name="Hambleton S."/>
        </authorList>
    </citation>
    <scope>NUCLEOTIDE SEQUENCE</scope>
    <source>
        <strain evidence="2">DAOMC 236426</strain>
    </source>
</reference>
<accession>A0A8X7MJY4</accession>
<dbReference type="EMBL" id="LWDE02001997">
    <property type="protein sequence ID" value="KAE8238738.1"/>
    <property type="molecule type" value="Genomic_DNA"/>
</dbReference>
<dbReference type="Pfam" id="PF02992">
    <property type="entry name" value="Transposase_21"/>
    <property type="match status" value="1"/>
</dbReference>
<gene>
    <name evidence="2" type="ORF">A4X06_0g8645</name>
</gene>
<feature type="compositionally biased region" description="Polar residues" evidence="1">
    <location>
        <begin position="95"/>
        <end position="105"/>
    </location>
</feature>
<evidence type="ECO:0000256" key="1">
    <source>
        <dbReference type="SAM" id="MobiDB-lite"/>
    </source>
</evidence>
<feature type="compositionally biased region" description="Acidic residues" evidence="1">
    <location>
        <begin position="197"/>
        <end position="207"/>
    </location>
</feature>
<evidence type="ECO:0000313" key="2">
    <source>
        <dbReference type="EMBL" id="KAE8238738.1"/>
    </source>
</evidence>
<dbReference type="AlphaFoldDB" id="A0A8X7MJY4"/>
<feature type="region of interest" description="Disordered" evidence="1">
    <location>
        <begin position="191"/>
        <end position="233"/>
    </location>
</feature>
<keyword evidence="3" id="KW-1185">Reference proteome</keyword>
<feature type="compositionally biased region" description="Low complexity" evidence="1">
    <location>
        <begin position="118"/>
        <end position="134"/>
    </location>
</feature>
<feature type="region of interest" description="Disordered" evidence="1">
    <location>
        <begin position="69"/>
        <end position="140"/>
    </location>
</feature>
<organism evidence="2 3">
    <name type="scientific">Tilletia controversa</name>
    <name type="common">dwarf bunt fungus</name>
    <dbReference type="NCBI Taxonomy" id="13291"/>
    <lineage>
        <taxon>Eukaryota</taxon>
        <taxon>Fungi</taxon>
        <taxon>Dikarya</taxon>
        <taxon>Basidiomycota</taxon>
        <taxon>Ustilaginomycotina</taxon>
        <taxon>Exobasidiomycetes</taxon>
        <taxon>Tilletiales</taxon>
        <taxon>Tilletiaceae</taxon>
        <taxon>Tilletia</taxon>
    </lineage>
</organism>
<comment type="caution">
    <text evidence="2">The sequence shown here is derived from an EMBL/GenBank/DDBJ whole genome shotgun (WGS) entry which is preliminary data.</text>
</comment>
<evidence type="ECO:0000313" key="3">
    <source>
        <dbReference type="Proteomes" id="UP000077684"/>
    </source>
</evidence>
<reference evidence="2" key="2">
    <citation type="journal article" date="2019" name="IMA Fungus">
        <title>Genome sequencing and comparison of five Tilletia species to identify candidate genes for the detection of regulated species infecting wheat.</title>
        <authorList>
            <person name="Nguyen H.D.T."/>
            <person name="Sultana T."/>
            <person name="Kesanakurti P."/>
            <person name="Hambleton S."/>
        </authorList>
    </citation>
    <scope>NUCLEOTIDE SEQUENCE</scope>
    <source>
        <strain evidence="2">DAOMC 236426</strain>
    </source>
</reference>
<sequence>MSAEQQRWRERPVRCWCFSRCGSGPRELSIRTRDGHLERDRELREQRGSLGLGADQDLDLAIRRNESSQAADTVLAGTRQDSSSEDDHGSSSNSTRSVHSPSGATSFEGGQDLPPFPSHSAASSSSPGSSPGSPVQFDNINFDADEEDNIPKLNFVDDLIQLDEHEEYANYEQQLQDDEADSDLDTVDIDGLQFLDGDSDDEEEVSSSDDGNLSDVDQHHQEAPADGDEAVDARTYSRHAQDLFDQLAAGYSLPPRPTRPPDPHTSAAGIMERLTPSQIASLRHIRTCIRTNATQEQYRAFARNMETLDPDISILGRKAAAALAKRVTRLRERTWDMCPMSCMAFVGPHAHLQRCNSIRQGRRCGEARFDSKGKPRRTYTMISILPRVRAKFASGSGSTYLHDQAEWSARTWGTDEHQFADWPDGACHQHLREKGLCDDPRHDAYVLSTDGAQFVSKRKSNGWVVMLSSLNELHTKRFKRPETFVSCVIPGPNNPINIDSFLWPVVQEFARAAHGYWIWDGAREEWFLWRAWLVATAADQQGSSKINHMTGPTGYCGCRNCHMVANYAYEGQSVGYFPLKTVKGDEERTRERPDQYDPYDLPLRSEDSFEENLTELSNSLTVADRRETRRLTGVGGRPLLAFSPAFMVPLFFPVDVFHLFGSNIPSLLWNTLTIDEPDDPFPLTKEHQELLTTILENSARDLPSSFSNSAPRTPTTNAGFHYKMYEWTLVTYLYLPSFLYAIGAPLSLVQMLAHLQAGVRLAMSDRGISASELDEMHDHFVRFVRLWEQEFVRGEASLLHRATISVHQLLHVRMFIYCHGNMRNTSQGRCEREVGHIKYALRSFKSPFPSILRNVRELEHIRLLDLLLQDAEDEEEEPEFLTLETKITSRHLKMTQAQVHGEQNLIRVFQQQGIIPTPTPPYVYRGKLKIPRTGIIRGSRIESDGARQCCSFFARHNDGISYGEALHFICFGADDNDGDDEEAPINDQRAYVLFRRLQDVVSAEGIIKGRWSSELFILDIRTILEPVAIFELGGWVYILRRLSWLTDHDEAE</sequence>
<dbReference type="InterPro" id="IPR004242">
    <property type="entry name" value="Transposase_21"/>
</dbReference>
<protein>
    <submittedName>
        <fullName evidence="2">Uncharacterized protein</fullName>
    </submittedName>
</protein>